<dbReference type="InterPro" id="IPR005135">
    <property type="entry name" value="Endo/exonuclease/phosphatase"/>
</dbReference>
<feature type="region of interest" description="Disordered" evidence="2">
    <location>
        <begin position="1"/>
        <end position="22"/>
    </location>
</feature>
<protein>
    <submittedName>
        <fullName evidence="5">Uncharacterized protein LOC117241124</fullName>
    </submittedName>
</protein>
<evidence type="ECO:0000313" key="5">
    <source>
        <dbReference type="RefSeq" id="XP_033362990.1"/>
    </source>
</evidence>
<reference evidence="5" key="1">
    <citation type="submission" date="2025-08" db="UniProtKB">
        <authorList>
            <consortium name="RefSeq"/>
        </authorList>
    </citation>
    <scope>IDENTIFICATION</scope>
    <source>
        <tissue evidence="5">Muscle</tissue>
    </source>
</reference>
<dbReference type="RefSeq" id="XP_033362990.1">
    <property type="nucleotide sequence ID" value="XM_033507099.1"/>
</dbReference>
<evidence type="ECO:0000313" key="4">
    <source>
        <dbReference type="Proteomes" id="UP000504631"/>
    </source>
</evidence>
<dbReference type="SMART" id="SM00343">
    <property type="entry name" value="ZnF_C2HC"/>
    <property type="match status" value="2"/>
</dbReference>
<evidence type="ECO:0000259" key="3">
    <source>
        <dbReference type="PROSITE" id="PS50158"/>
    </source>
</evidence>
<feature type="compositionally biased region" description="Basic residues" evidence="2">
    <location>
        <begin position="279"/>
        <end position="288"/>
    </location>
</feature>
<dbReference type="Gene3D" id="4.10.60.10">
    <property type="entry name" value="Zinc finger, CCHC-type"/>
    <property type="match status" value="1"/>
</dbReference>
<organism evidence="4 5">
    <name type="scientific">Bombus vosnesenskii</name>
    <dbReference type="NCBI Taxonomy" id="207650"/>
    <lineage>
        <taxon>Eukaryota</taxon>
        <taxon>Metazoa</taxon>
        <taxon>Ecdysozoa</taxon>
        <taxon>Arthropoda</taxon>
        <taxon>Hexapoda</taxon>
        <taxon>Insecta</taxon>
        <taxon>Pterygota</taxon>
        <taxon>Neoptera</taxon>
        <taxon>Endopterygota</taxon>
        <taxon>Hymenoptera</taxon>
        <taxon>Apocrita</taxon>
        <taxon>Aculeata</taxon>
        <taxon>Apoidea</taxon>
        <taxon>Anthophila</taxon>
        <taxon>Apidae</taxon>
        <taxon>Bombus</taxon>
        <taxon>Pyrobombus</taxon>
    </lineage>
</organism>
<dbReference type="InterPro" id="IPR001878">
    <property type="entry name" value="Znf_CCHC"/>
</dbReference>
<dbReference type="InterPro" id="IPR036875">
    <property type="entry name" value="Znf_CCHC_sf"/>
</dbReference>
<gene>
    <name evidence="5" type="primary">LOC117241124</name>
</gene>
<evidence type="ECO:0000256" key="2">
    <source>
        <dbReference type="SAM" id="MobiDB-lite"/>
    </source>
</evidence>
<dbReference type="Gene3D" id="3.60.10.10">
    <property type="entry name" value="Endonuclease/exonuclease/phosphatase"/>
    <property type="match status" value="1"/>
</dbReference>
<evidence type="ECO:0000256" key="1">
    <source>
        <dbReference type="PROSITE-ProRule" id="PRU00047"/>
    </source>
</evidence>
<keyword evidence="4" id="KW-1185">Reference proteome</keyword>
<dbReference type="GeneID" id="117241124"/>
<keyword evidence="1" id="KW-0863">Zinc-finger</keyword>
<feature type="region of interest" description="Disordered" evidence="2">
    <location>
        <begin position="547"/>
        <end position="633"/>
    </location>
</feature>
<feature type="compositionally biased region" description="Basic and acidic residues" evidence="2">
    <location>
        <begin position="353"/>
        <end position="364"/>
    </location>
</feature>
<dbReference type="GO" id="GO:0003676">
    <property type="term" value="F:nucleic acid binding"/>
    <property type="evidence" value="ECO:0007669"/>
    <property type="project" value="InterPro"/>
</dbReference>
<dbReference type="GO" id="GO:0003824">
    <property type="term" value="F:catalytic activity"/>
    <property type="evidence" value="ECO:0007669"/>
    <property type="project" value="InterPro"/>
</dbReference>
<dbReference type="Pfam" id="PF00098">
    <property type="entry name" value="zf-CCHC"/>
    <property type="match status" value="1"/>
</dbReference>
<dbReference type="SUPFAM" id="SSF57756">
    <property type="entry name" value="Retrovirus zinc finger-like domains"/>
    <property type="match status" value="1"/>
</dbReference>
<sequence length="836" mass="90248">MEVAEESQRRMTRGSRKTADRSESVLFAPAMVADAMSSMAGGLWARTKSDDEESVASFAPRSSVTSTASRGKKRRIIITAPDVSKELAFQTRTSSAADVSAGLTMHVSEIMRVATSSSNLKGAYIKALKDAASYLTAAWKNESPRRTGPARGSETGATRLVEATRLSALEEENAALRQELSRRAACAHECPRCSGPASESGRPPREGKSDRVRIEALERIVKEMGSSIIRTIEERFAGRRQRIPEAGRCTGRSATRRVIQTASLPREQEGGDWRVAEAKKKRMKKKQKITAAAGGETARKGATVAPPMRGGQQQPQSRATGVPTQRRRNEQRTVAGTQDGHAPSRTVNIRGDSNAERGSKDIVRRRARGSQSEGPLSELGVEIVEIKKAMTGAIIIRVPGDRDRGKAELRVTGIDISVKKEELRQALASAAECGCAEVHVGEIGATRGGLGSAWIMCPVAGVRKLAQAGKIALGWTTARIRPILERPLQCFRCVELEHVRATCVSSEDRGHLCYRCGGSGHRARGCPASAPKCPLCESLGAPAKHRMIGAACPPPPESQEEETHPRANCGKDPREYRQSSSGRSSGEGHGGDRVVQAPPSMHSRQVEKGARSALLDHPGERGRPCGDGQPYRVPDAPNWVGDLDGTAAITWTPALGAAGVLLDRGSGFVAVEWAGVAVVAVYVSPNIGLAEFEDFLDRVDECVGRCLPRQVLVLGDFDTHSTQWGNPRTNSRGRILTDWAAGLVLLLANRGSASTCVAWRGSSVVDVRWTTPELFRRIHDWRVAAGVETLSDHLYILIEMAPEVTQADKARRVGGRSPKIHERGVRRLDAALRSGW</sequence>
<dbReference type="SUPFAM" id="SSF56219">
    <property type="entry name" value="DNase I-like"/>
    <property type="match status" value="1"/>
</dbReference>
<dbReference type="InterPro" id="IPR036691">
    <property type="entry name" value="Endo/exonu/phosph_ase_sf"/>
</dbReference>
<dbReference type="KEGG" id="bvk:117241124"/>
<accession>A0A6J3LCS3</accession>
<feature type="domain" description="CCHC-type" evidence="3">
    <location>
        <begin position="513"/>
        <end position="527"/>
    </location>
</feature>
<proteinExistence type="predicted"/>
<dbReference type="Proteomes" id="UP000504631">
    <property type="component" value="Unplaced"/>
</dbReference>
<feature type="compositionally biased region" description="Basic and acidic residues" evidence="2">
    <location>
        <begin position="202"/>
        <end position="211"/>
    </location>
</feature>
<dbReference type="GO" id="GO:0008270">
    <property type="term" value="F:zinc ion binding"/>
    <property type="evidence" value="ECO:0007669"/>
    <property type="project" value="UniProtKB-KW"/>
</dbReference>
<feature type="region of interest" description="Disordered" evidence="2">
    <location>
        <begin position="244"/>
        <end position="374"/>
    </location>
</feature>
<feature type="compositionally biased region" description="Polar residues" evidence="2">
    <location>
        <begin position="311"/>
        <end position="323"/>
    </location>
</feature>
<feature type="compositionally biased region" description="Basic and acidic residues" evidence="2">
    <location>
        <begin position="266"/>
        <end position="278"/>
    </location>
</feature>
<dbReference type="AlphaFoldDB" id="A0A6J3LCS3"/>
<feature type="compositionally biased region" description="Basic and acidic residues" evidence="2">
    <location>
        <begin position="561"/>
        <end position="577"/>
    </location>
</feature>
<dbReference type="Pfam" id="PF14529">
    <property type="entry name" value="Exo_endo_phos_2"/>
    <property type="match status" value="1"/>
</dbReference>
<name>A0A6J3LCS3_9HYME</name>
<keyword evidence="1" id="KW-0479">Metal-binding</keyword>
<dbReference type="PROSITE" id="PS50158">
    <property type="entry name" value="ZF_CCHC"/>
    <property type="match status" value="1"/>
</dbReference>
<keyword evidence="1" id="KW-0862">Zinc</keyword>
<feature type="region of interest" description="Disordered" evidence="2">
    <location>
        <begin position="189"/>
        <end position="211"/>
    </location>
</feature>